<evidence type="ECO:0000313" key="2">
    <source>
        <dbReference type="EMBL" id="GAA0174082.1"/>
    </source>
</evidence>
<dbReference type="Proteomes" id="UP001454036">
    <property type="component" value="Unassembled WGS sequence"/>
</dbReference>
<accession>A0AAV3RCI5</accession>
<proteinExistence type="predicted"/>
<protein>
    <submittedName>
        <fullName evidence="2">Uncharacterized protein</fullName>
    </submittedName>
</protein>
<evidence type="ECO:0000256" key="1">
    <source>
        <dbReference type="SAM" id="MobiDB-lite"/>
    </source>
</evidence>
<comment type="caution">
    <text evidence="2">The sequence shown here is derived from an EMBL/GenBank/DDBJ whole genome shotgun (WGS) entry which is preliminary data.</text>
</comment>
<name>A0AAV3RCI5_LITER</name>
<feature type="region of interest" description="Disordered" evidence="1">
    <location>
        <begin position="77"/>
        <end position="111"/>
    </location>
</feature>
<feature type="compositionally biased region" description="Low complexity" evidence="1">
    <location>
        <begin position="77"/>
        <end position="93"/>
    </location>
</feature>
<evidence type="ECO:0000313" key="3">
    <source>
        <dbReference type="Proteomes" id="UP001454036"/>
    </source>
</evidence>
<keyword evidence="3" id="KW-1185">Reference proteome</keyword>
<dbReference type="EMBL" id="BAABME010026539">
    <property type="protein sequence ID" value="GAA0174082.1"/>
    <property type="molecule type" value="Genomic_DNA"/>
</dbReference>
<sequence length="272" mass="29619">MDPETLAFIRLYTAVGAEFTIGDLKFTKDHDPLANLAIPQDVAYTVAGKLNDADVEENPQNSEVFSVEPLAVRRPYSTTIGSPSIQPTPTPSQATGNAPADANAKKTSDAPTIIDDSLPVSFSEEDLVNFRQYFSIPPSVEMRLPLEGEWVFEQIVDPSKSEGTLAPGWTAMYIESLSYGAHFPFLPFIDELLVAVNRAPGQIHEVLAAAARCVEPKEVPFSTMIGNRIPLFRGSGLNKKFAKDYETSGKKVPRPAVVVTSTAVMEKRSVAF</sequence>
<reference evidence="2 3" key="1">
    <citation type="submission" date="2024-01" db="EMBL/GenBank/DDBJ databases">
        <title>The complete chloroplast genome sequence of Lithospermum erythrorhizon: insights into the phylogenetic relationship among Boraginaceae species and the maternal lineages of purple gromwells.</title>
        <authorList>
            <person name="Okada T."/>
            <person name="Watanabe K."/>
        </authorList>
    </citation>
    <scope>NUCLEOTIDE SEQUENCE [LARGE SCALE GENOMIC DNA]</scope>
</reference>
<organism evidence="2 3">
    <name type="scientific">Lithospermum erythrorhizon</name>
    <name type="common">Purple gromwell</name>
    <name type="synonym">Lithospermum officinale var. erythrorhizon</name>
    <dbReference type="NCBI Taxonomy" id="34254"/>
    <lineage>
        <taxon>Eukaryota</taxon>
        <taxon>Viridiplantae</taxon>
        <taxon>Streptophyta</taxon>
        <taxon>Embryophyta</taxon>
        <taxon>Tracheophyta</taxon>
        <taxon>Spermatophyta</taxon>
        <taxon>Magnoliopsida</taxon>
        <taxon>eudicotyledons</taxon>
        <taxon>Gunneridae</taxon>
        <taxon>Pentapetalae</taxon>
        <taxon>asterids</taxon>
        <taxon>lamiids</taxon>
        <taxon>Boraginales</taxon>
        <taxon>Boraginaceae</taxon>
        <taxon>Boraginoideae</taxon>
        <taxon>Lithospermeae</taxon>
        <taxon>Lithospermum</taxon>
    </lineage>
</organism>
<dbReference type="AlphaFoldDB" id="A0AAV3RCI5"/>
<gene>
    <name evidence="2" type="ORF">LIER_41656</name>
</gene>